<comment type="similarity">
    <text evidence="1">Belongs to the HicA mRNA interferase family.</text>
</comment>
<dbReference type="GO" id="GO:0003729">
    <property type="term" value="F:mRNA binding"/>
    <property type="evidence" value="ECO:0007669"/>
    <property type="project" value="InterPro"/>
</dbReference>
<dbReference type="GO" id="GO:0004519">
    <property type="term" value="F:endonuclease activity"/>
    <property type="evidence" value="ECO:0007669"/>
    <property type="project" value="UniProtKB-KW"/>
</dbReference>
<protein>
    <recommendedName>
        <fullName evidence="10">Toxin HicA</fullName>
    </recommendedName>
</protein>
<keyword evidence="5" id="KW-0378">Hydrolase</keyword>
<name>A0A1F6W7V0_9BACT</name>
<dbReference type="Gene3D" id="3.30.920.30">
    <property type="entry name" value="Hypothetical protein"/>
    <property type="match status" value="1"/>
</dbReference>
<evidence type="ECO:0008006" key="10">
    <source>
        <dbReference type="Google" id="ProtNLM"/>
    </source>
</evidence>
<keyword evidence="7" id="KW-0346">Stress response</keyword>
<evidence type="ECO:0000256" key="3">
    <source>
        <dbReference type="ARBA" id="ARBA00022722"/>
    </source>
</evidence>
<sequence>MPKLSPISQRKLIIKLKKFGFTGPYQEGKHPYMIKGQISITIPNPHKGDISKSLLSEILRQAGISTKDWNEL</sequence>
<dbReference type="STRING" id="1801754.A3D42_03150"/>
<evidence type="ECO:0000256" key="2">
    <source>
        <dbReference type="ARBA" id="ARBA00022649"/>
    </source>
</evidence>
<organism evidence="8 9">
    <name type="scientific">Candidatus Nomurabacteria bacterium RIFCSPHIGHO2_02_FULL_41_18</name>
    <dbReference type="NCBI Taxonomy" id="1801754"/>
    <lineage>
        <taxon>Bacteria</taxon>
        <taxon>Candidatus Nomuraibacteriota</taxon>
    </lineage>
</organism>
<dbReference type="EMBL" id="MFUE01000003">
    <property type="protein sequence ID" value="OGI78030.1"/>
    <property type="molecule type" value="Genomic_DNA"/>
</dbReference>
<dbReference type="Pfam" id="PF07927">
    <property type="entry name" value="HicA_toxin"/>
    <property type="match status" value="1"/>
</dbReference>
<dbReference type="AlphaFoldDB" id="A0A1F6W7V0"/>
<keyword evidence="4" id="KW-0255">Endonuclease</keyword>
<gene>
    <name evidence="8" type="ORF">A3D42_03150</name>
</gene>
<evidence type="ECO:0000256" key="4">
    <source>
        <dbReference type="ARBA" id="ARBA00022759"/>
    </source>
</evidence>
<dbReference type="GO" id="GO:0016787">
    <property type="term" value="F:hydrolase activity"/>
    <property type="evidence" value="ECO:0007669"/>
    <property type="project" value="UniProtKB-KW"/>
</dbReference>
<evidence type="ECO:0000256" key="7">
    <source>
        <dbReference type="ARBA" id="ARBA00023016"/>
    </source>
</evidence>
<proteinExistence type="inferred from homology"/>
<keyword evidence="3" id="KW-0540">Nuclease</keyword>
<comment type="caution">
    <text evidence="8">The sequence shown here is derived from an EMBL/GenBank/DDBJ whole genome shotgun (WGS) entry which is preliminary data.</text>
</comment>
<evidence type="ECO:0000256" key="1">
    <source>
        <dbReference type="ARBA" id="ARBA00006620"/>
    </source>
</evidence>
<keyword evidence="6" id="KW-0694">RNA-binding</keyword>
<dbReference type="SUPFAM" id="SSF54786">
    <property type="entry name" value="YcfA/nrd intein domain"/>
    <property type="match status" value="1"/>
</dbReference>
<evidence type="ECO:0000256" key="5">
    <source>
        <dbReference type="ARBA" id="ARBA00022801"/>
    </source>
</evidence>
<reference evidence="8 9" key="1">
    <citation type="journal article" date="2016" name="Nat. Commun.">
        <title>Thousands of microbial genomes shed light on interconnected biogeochemical processes in an aquifer system.</title>
        <authorList>
            <person name="Anantharaman K."/>
            <person name="Brown C.T."/>
            <person name="Hug L.A."/>
            <person name="Sharon I."/>
            <person name="Castelle C.J."/>
            <person name="Probst A.J."/>
            <person name="Thomas B.C."/>
            <person name="Singh A."/>
            <person name="Wilkins M.J."/>
            <person name="Karaoz U."/>
            <person name="Brodie E.L."/>
            <person name="Williams K.H."/>
            <person name="Hubbard S.S."/>
            <person name="Banfield J.F."/>
        </authorList>
    </citation>
    <scope>NUCLEOTIDE SEQUENCE [LARGE SCALE GENOMIC DNA]</scope>
</reference>
<dbReference type="Proteomes" id="UP000177777">
    <property type="component" value="Unassembled WGS sequence"/>
</dbReference>
<keyword evidence="2" id="KW-1277">Toxin-antitoxin system</keyword>
<dbReference type="InterPro" id="IPR038570">
    <property type="entry name" value="HicA_sf"/>
</dbReference>
<evidence type="ECO:0000313" key="8">
    <source>
        <dbReference type="EMBL" id="OGI78030.1"/>
    </source>
</evidence>
<evidence type="ECO:0000256" key="6">
    <source>
        <dbReference type="ARBA" id="ARBA00022884"/>
    </source>
</evidence>
<dbReference type="InterPro" id="IPR012933">
    <property type="entry name" value="HicA_mRNA_interferase"/>
</dbReference>
<evidence type="ECO:0000313" key="9">
    <source>
        <dbReference type="Proteomes" id="UP000177777"/>
    </source>
</evidence>
<accession>A0A1F6W7V0</accession>